<dbReference type="PANTHER" id="PTHR15177">
    <property type="entry name" value="G-PROTEIN COUPLED RECEPTOR 143"/>
    <property type="match status" value="1"/>
</dbReference>
<dbReference type="PRINTS" id="PR00965">
    <property type="entry name" value="OCULARALBNSM"/>
</dbReference>
<proteinExistence type="predicted"/>
<evidence type="ECO:0000256" key="1">
    <source>
        <dbReference type="SAM" id="Phobius"/>
    </source>
</evidence>
<feature type="transmembrane region" description="Helical" evidence="1">
    <location>
        <begin position="27"/>
        <end position="49"/>
    </location>
</feature>
<dbReference type="GO" id="GO:0050848">
    <property type="term" value="P:regulation of calcium-mediated signaling"/>
    <property type="evidence" value="ECO:0007669"/>
    <property type="project" value="TreeGrafter"/>
</dbReference>
<gene>
    <name evidence="2" type="ORF">AKAME5_002051900</name>
</gene>
<protein>
    <submittedName>
        <fullName evidence="2">G-protein coupled receptor 143</fullName>
    </submittedName>
</protein>
<name>A0AAD3NAB2_LATJO</name>
<dbReference type="GO" id="GO:0032438">
    <property type="term" value="P:melanosome organization"/>
    <property type="evidence" value="ECO:0007669"/>
    <property type="project" value="TreeGrafter"/>
</dbReference>
<keyword evidence="1" id="KW-1133">Transmembrane helix</keyword>
<keyword evidence="2" id="KW-0675">Receptor</keyword>
<dbReference type="InterPro" id="IPR001414">
    <property type="entry name" value="GPR143"/>
</dbReference>
<dbReference type="GO" id="GO:0035643">
    <property type="term" value="F:L-DOPA receptor activity"/>
    <property type="evidence" value="ECO:0007669"/>
    <property type="project" value="TreeGrafter"/>
</dbReference>
<sequence>MASPRLETFCCPNRDVATEFVVTFQPVLFGALSLGSAALSLLFAILQILPKRKGYRRLQYPLPRPASSSRILFIISICDILGCTELFAKLRDTGRIALQRQEELRLTEKGRST</sequence>
<organism evidence="2 3">
    <name type="scientific">Lates japonicus</name>
    <name type="common">Japanese lates</name>
    <dbReference type="NCBI Taxonomy" id="270547"/>
    <lineage>
        <taxon>Eukaryota</taxon>
        <taxon>Metazoa</taxon>
        <taxon>Chordata</taxon>
        <taxon>Craniata</taxon>
        <taxon>Vertebrata</taxon>
        <taxon>Euteleostomi</taxon>
        <taxon>Actinopterygii</taxon>
        <taxon>Neopterygii</taxon>
        <taxon>Teleostei</taxon>
        <taxon>Neoteleostei</taxon>
        <taxon>Acanthomorphata</taxon>
        <taxon>Carangaria</taxon>
        <taxon>Carangaria incertae sedis</taxon>
        <taxon>Centropomidae</taxon>
        <taxon>Lates</taxon>
    </lineage>
</organism>
<dbReference type="GO" id="GO:0033162">
    <property type="term" value="C:melanosome membrane"/>
    <property type="evidence" value="ECO:0007669"/>
    <property type="project" value="TreeGrafter"/>
</dbReference>
<dbReference type="Proteomes" id="UP001279410">
    <property type="component" value="Unassembled WGS sequence"/>
</dbReference>
<dbReference type="GO" id="GO:0005886">
    <property type="term" value="C:plasma membrane"/>
    <property type="evidence" value="ECO:0007669"/>
    <property type="project" value="TreeGrafter"/>
</dbReference>
<keyword evidence="1" id="KW-0812">Transmembrane</keyword>
<dbReference type="GO" id="GO:0035240">
    <property type="term" value="F:dopamine binding"/>
    <property type="evidence" value="ECO:0007669"/>
    <property type="project" value="InterPro"/>
</dbReference>
<dbReference type="PANTHER" id="PTHR15177:SF2">
    <property type="entry name" value="G-PROTEIN COUPLED RECEPTOR 143"/>
    <property type="match status" value="1"/>
</dbReference>
<keyword evidence="3" id="KW-1185">Reference proteome</keyword>
<dbReference type="Pfam" id="PF02101">
    <property type="entry name" value="Ocular_alb"/>
    <property type="match status" value="1"/>
</dbReference>
<accession>A0AAD3NAB2</accession>
<reference evidence="2" key="1">
    <citation type="submission" date="2022-08" db="EMBL/GenBank/DDBJ databases">
        <title>Genome sequencing of akame (Lates japonicus).</title>
        <authorList>
            <person name="Hashiguchi Y."/>
            <person name="Takahashi H."/>
        </authorList>
    </citation>
    <scope>NUCLEOTIDE SEQUENCE</scope>
    <source>
        <strain evidence="2">Kochi</strain>
    </source>
</reference>
<evidence type="ECO:0000313" key="2">
    <source>
        <dbReference type="EMBL" id="GLD69206.1"/>
    </source>
</evidence>
<dbReference type="GO" id="GO:0072544">
    <property type="term" value="F:L-DOPA binding"/>
    <property type="evidence" value="ECO:0007669"/>
    <property type="project" value="InterPro"/>
</dbReference>
<keyword evidence="1" id="KW-0472">Membrane</keyword>
<evidence type="ECO:0000313" key="3">
    <source>
        <dbReference type="Proteomes" id="UP001279410"/>
    </source>
</evidence>
<dbReference type="EMBL" id="BRZM01000186">
    <property type="protein sequence ID" value="GLD69206.1"/>
    <property type="molecule type" value="Genomic_DNA"/>
</dbReference>
<dbReference type="GO" id="GO:0072545">
    <property type="term" value="F:L-tyrosine binding"/>
    <property type="evidence" value="ECO:0007669"/>
    <property type="project" value="InterPro"/>
</dbReference>
<comment type="caution">
    <text evidence="2">The sequence shown here is derived from an EMBL/GenBank/DDBJ whole genome shotgun (WGS) entry which is preliminary data.</text>
</comment>
<dbReference type="AlphaFoldDB" id="A0AAD3NAB2"/>